<evidence type="ECO:0000256" key="1">
    <source>
        <dbReference type="ARBA" id="ARBA00022801"/>
    </source>
</evidence>
<evidence type="ECO:0000313" key="3">
    <source>
        <dbReference type="EMBL" id="KZO89783.1"/>
    </source>
</evidence>
<proteinExistence type="predicted"/>
<reference evidence="3 4" key="1">
    <citation type="journal article" date="2016" name="Mol. Biol. Evol.">
        <title>Comparative Genomics of Early-Diverging Mushroom-Forming Fungi Provides Insights into the Origins of Lignocellulose Decay Capabilities.</title>
        <authorList>
            <person name="Nagy L.G."/>
            <person name="Riley R."/>
            <person name="Tritt A."/>
            <person name="Adam C."/>
            <person name="Daum C."/>
            <person name="Floudas D."/>
            <person name="Sun H."/>
            <person name="Yadav J.S."/>
            <person name="Pangilinan J."/>
            <person name="Larsson K.H."/>
            <person name="Matsuura K."/>
            <person name="Barry K."/>
            <person name="Labutti K."/>
            <person name="Kuo R."/>
            <person name="Ohm R.A."/>
            <person name="Bhattacharya S.S."/>
            <person name="Shirouzu T."/>
            <person name="Yoshinaga Y."/>
            <person name="Martin F.M."/>
            <person name="Grigoriev I.V."/>
            <person name="Hibbett D.S."/>
        </authorList>
    </citation>
    <scope>NUCLEOTIDE SEQUENCE [LARGE SCALE GENOMIC DNA]</scope>
    <source>
        <strain evidence="3 4">TUFC12733</strain>
    </source>
</reference>
<keyword evidence="4" id="KW-1185">Reference proteome</keyword>
<dbReference type="AlphaFoldDB" id="A0A167FRY4"/>
<feature type="domain" description="Alpha/beta hydrolase fold-3" evidence="2">
    <location>
        <begin position="98"/>
        <end position="310"/>
    </location>
</feature>
<gene>
    <name evidence="3" type="ORF">CALVIDRAFT_543268</name>
</gene>
<dbReference type="PANTHER" id="PTHR48081">
    <property type="entry name" value="AB HYDROLASE SUPERFAMILY PROTEIN C4A8.06C"/>
    <property type="match status" value="1"/>
</dbReference>
<dbReference type="OrthoDB" id="408631at2759"/>
<dbReference type="GO" id="GO:0016787">
    <property type="term" value="F:hydrolase activity"/>
    <property type="evidence" value="ECO:0007669"/>
    <property type="project" value="UniProtKB-KW"/>
</dbReference>
<accession>A0A167FRY4</accession>
<evidence type="ECO:0000259" key="2">
    <source>
        <dbReference type="Pfam" id="PF07859"/>
    </source>
</evidence>
<dbReference type="InterPro" id="IPR029058">
    <property type="entry name" value="AB_hydrolase_fold"/>
</dbReference>
<dbReference type="SUPFAM" id="SSF53474">
    <property type="entry name" value="alpha/beta-Hydrolases"/>
    <property type="match status" value="1"/>
</dbReference>
<dbReference type="InterPro" id="IPR013094">
    <property type="entry name" value="AB_hydrolase_3"/>
</dbReference>
<dbReference type="Gene3D" id="3.40.50.1820">
    <property type="entry name" value="alpha/beta hydrolase"/>
    <property type="match status" value="1"/>
</dbReference>
<keyword evidence="1" id="KW-0378">Hydrolase</keyword>
<dbReference type="STRING" id="1330018.A0A167FRY4"/>
<dbReference type="EMBL" id="KV417365">
    <property type="protein sequence ID" value="KZO89783.1"/>
    <property type="molecule type" value="Genomic_DNA"/>
</dbReference>
<name>A0A167FRY4_CALVF</name>
<sequence length="334" mass="36167">MASVETQTRDEEYERLFRANPTLHALLKGDVVELRERTAALKSAQAASVGANPQSANAANTDPVEIRDDTATANGAAPVPVRLYSPKDVNDELFPVFVIFHGGGWVVGDFLSEDRLARKAVIDCRFLVVNADYRLAPEHLFPAAHDDGVTVLRWIVSNADTLKIDRTKIVVYGNSAGANIAAAALQTYSADAPPVPIAGQILRIPALSHPSTFPTRWPNESMTLYADAPILGADDMRRFYDIYGGERQLDKRLSPLVTFAEHPVELPPAVIQVAGMDPLRDDGLAYAAALREAGVKVKCTVYPGVPHGFTTFVTLAAAKRAEEELLTELKALVA</sequence>
<organism evidence="3 4">
    <name type="scientific">Calocera viscosa (strain TUFC12733)</name>
    <dbReference type="NCBI Taxonomy" id="1330018"/>
    <lineage>
        <taxon>Eukaryota</taxon>
        <taxon>Fungi</taxon>
        <taxon>Dikarya</taxon>
        <taxon>Basidiomycota</taxon>
        <taxon>Agaricomycotina</taxon>
        <taxon>Dacrymycetes</taxon>
        <taxon>Dacrymycetales</taxon>
        <taxon>Dacrymycetaceae</taxon>
        <taxon>Calocera</taxon>
    </lineage>
</organism>
<protein>
    <recommendedName>
        <fullName evidence="2">Alpha/beta hydrolase fold-3 domain-containing protein</fullName>
    </recommendedName>
</protein>
<dbReference type="Pfam" id="PF07859">
    <property type="entry name" value="Abhydrolase_3"/>
    <property type="match status" value="1"/>
</dbReference>
<dbReference type="Proteomes" id="UP000076738">
    <property type="component" value="Unassembled WGS sequence"/>
</dbReference>
<evidence type="ECO:0000313" key="4">
    <source>
        <dbReference type="Proteomes" id="UP000076738"/>
    </source>
</evidence>
<dbReference type="InterPro" id="IPR050300">
    <property type="entry name" value="GDXG_lipolytic_enzyme"/>
</dbReference>
<dbReference type="PANTHER" id="PTHR48081:SF8">
    <property type="entry name" value="ALPHA_BETA HYDROLASE FOLD-3 DOMAIN-CONTAINING PROTEIN-RELATED"/>
    <property type="match status" value="1"/>
</dbReference>